<reference evidence="1" key="1">
    <citation type="submission" date="2022-03" db="EMBL/GenBank/DDBJ databases">
        <authorList>
            <person name="Tunstrom K."/>
        </authorList>
    </citation>
    <scope>NUCLEOTIDE SEQUENCE</scope>
</reference>
<dbReference type="Proteomes" id="UP001153954">
    <property type="component" value="Unassembled WGS sequence"/>
</dbReference>
<gene>
    <name evidence="1" type="ORF">EEDITHA_LOCUS8385</name>
</gene>
<comment type="caution">
    <text evidence="1">The sequence shown here is derived from an EMBL/GenBank/DDBJ whole genome shotgun (WGS) entry which is preliminary data.</text>
</comment>
<accession>A0AAU9U746</accession>
<keyword evidence="2" id="KW-1185">Reference proteome</keyword>
<evidence type="ECO:0000313" key="2">
    <source>
        <dbReference type="Proteomes" id="UP001153954"/>
    </source>
</evidence>
<name>A0AAU9U746_EUPED</name>
<protein>
    <submittedName>
        <fullName evidence="1">Uncharacterized protein</fullName>
    </submittedName>
</protein>
<sequence>MFFRRKQKTKKNGSPENLPYSDLLNIVLREIGHNLKPLSSVDKNLIIDKISFFLTNTMKMFRDCKSNKKLFKKRHKIYLEKSFHDDLPDDLKINVHDDQPTNITISYVPSICEIGEPGGASTELSTLKSSKSLGYRQQLRSRKRLLESFQNDAPSKIIQGLVSKLSAEDKIIPKAAKDLQDVIQLCLESPSQASKVKKAVTIEPQPYTAEEALGVIIDRKVSVWKARKACYPSEEIRVSDVEASVSLKGLMTHTLIRIVQSCEESFIEFSDRKGINELTCVFEGSWGFDGSTGQSFYKQSFDQSPQDPSMTENSLFATTQLKGTQFIFTCELTLSIIDGKVLHAITGTSSQLRCPFCNLTSSYLNDLELCYSKPSTKQYLKYGINPLHAWIRIFEFLLHLGYKNDPAVQKWRISKNTEESRIVQKRKERIQAEIRNKMGLLVDVVRPNAGTTNDGNTARTALSDKYRHMFADILGLESGLLDDFYIVLVTINCELPIDAPKFGSFCKAVAEKYVATYNWHPMMVTVHKILVHGQEIIESNPLPLGMLSEQAAESRNKFWHRDREQHCRKMDRKKTMIDLFHRALESSDPAISMLRLHRRQKFCKKLPLPSAVRDLLKAVEVENT</sequence>
<dbReference type="AlphaFoldDB" id="A0AAU9U746"/>
<evidence type="ECO:0000313" key="1">
    <source>
        <dbReference type="EMBL" id="CAH2092645.1"/>
    </source>
</evidence>
<dbReference type="EMBL" id="CAKOGL010000012">
    <property type="protein sequence ID" value="CAH2092645.1"/>
    <property type="molecule type" value="Genomic_DNA"/>
</dbReference>
<proteinExistence type="predicted"/>
<organism evidence="1 2">
    <name type="scientific">Euphydryas editha</name>
    <name type="common">Edith's checkerspot</name>
    <dbReference type="NCBI Taxonomy" id="104508"/>
    <lineage>
        <taxon>Eukaryota</taxon>
        <taxon>Metazoa</taxon>
        <taxon>Ecdysozoa</taxon>
        <taxon>Arthropoda</taxon>
        <taxon>Hexapoda</taxon>
        <taxon>Insecta</taxon>
        <taxon>Pterygota</taxon>
        <taxon>Neoptera</taxon>
        <taxon>Endopterygota</taxon>
        <taxon>Lepidoptera</taxon>
        <taxon>Glossata</taxon>
        <taxon>Ditrysia</taxon>
        <taxon>Papilionoidea</taxon>
        <taxon>Nymphalidae</taxon>
        <taxon>Nymphalinae</taxon>
        <taxon>Euphydryas</taxon>
    </lineage>
</organism>